<name>A0A0B1SZS2_OESDE</name>
<reference evidence="1 2" key="1">
    <citation type="submission" date="2014-03" db="EMBL/GenBank/DDBJ databases">
        <title>Draft genome of the hookworm Oesophagostomum dentatum.</title>
        <authorList>
            <person name="Mitreva M."/>
        </authorList>
    </citation>
    <scope>NUCLEOTIDE SEQUENCE [LARGE SCALE GENOMIC DNA]</scope>
    <source>
        <strain evidence="1 2">OD-Hann</strain>
    </source>
</reference>
<keyword evidence="2" id="KW-1185">Reference proteome</keyword>
<gene>
    <name evidence="1" type="ORF">OESDEN_09657</name>
</gene>
<sequence length="67" mass="7741">MVVLADINGKIYRLTTHYTIEVDRPNLSFNPLTIKFDGQLLWERNAELSQNIDLDTVSCLRLGVRLH</sequence>
<accession>A0A0B1SZS2</accession>
<dbReference type="OrthoDB" id="5864728at2759"/>
<organism evidence="1 2">
    <name type="scientific">Oesophagostomum dentatum</name>
    <name type="common">Nodular worm</name>
    <dbReference type="NCBI Taxonomy" id="61180"/>
    <lineage>
        <taxon>Eukaryota</taxon>
        <taxon>Metazoa</taxon>
        <taxon>Ecdysozoa</taxon>
        <taxon>Nematoda</taxon>
        <taxon>Chromadorea</taxon>
        <taxon>Rhabditida</taxon>
        <taxon>Rhabditina</taxon>
        <taxon>Rhabditomorpha</taxon>
        <taxon>Strongyloidea</taxon>
        <taxon>Strongylidae</taxon>
        <taxon>Oesophagostomum</taxon>
    </lineage>
</organism>
<dbReference type="Proteomes" id="UP000053660">
    <property type="component" value="Unassembled WGS sequence"/>
</dbReference>
<dbReference type="AlphaFoldDB" id="A0A0B1SZS2"/>
<evidence type="ECO:0000313" key="2">
    <source>
        <dbReference type="Proteomes" id="UP000053660"/>
    </source>
</evidence>
<evidence type="ECO:0000313" key="1">
    <source>
        <dbReference type="EMBL" id="KHJ90499.1"/>
    </source>
</evidence>
<protein>
    <submittedName>
        <fullName evidence="1">Uncharacterized protein</fullName>
    </submittedName>
</protein>
<proteinExistence type="predicted"/>
<dbReference type="EMBL" id="KN552959">
    <property type="protein sequence ID" value="KHJ90499.1"/>
    <property type="molecule type" value="Genomic_DNA"/>
</dbReference>